<feature type="region of interest" description="Disordered" evidence="2">
    <location>
        <begin position="1"/>
        <end position="60"/>
    </location>
</feature>
<evidence type="ECO:0000313" key="4">
    <source>
        <dbReference type="Proteomes" id="UP001153069"/>
    </source>
</evidence>
<dbReference type="SUPFAM" id="SSF52058">
    <property type="entry name" value="L domain-like"/>
    <property type="match status" value="1"/>
</dbReference>
<dbReference type="PANTHER" id="PTHR48004">
    <property type="entry name" value="OS01G0149700 PROTEIN"/>
    <property type="match status" value="1"/>
</dbReference>
<sequence>MEGSEHSKQDGVDGGDGNTRQPEELDAESVITRAEAAQNRGDETKFEEENQVASRDKTMPATRRINGLHAKQQHQATSETFVDEEITRIVAEQAGLAEAEQLERDELEHKHGNRDELIRMAIDINEDAKVEKCAKVSGTPTYAPTSSETTDTTTQPSLIQMAVDINEAAATEKCAAKVARNPRYASTPREMDFFRGGNKRDTAAQTSRDTAAAQTSSSQREPDTTETVAAPVPTTLAPTPTNNSVWTWDLPFPISNTTMHVIMQDPFGNETAVSKAYLWVLQDPYRQTYSQERLLQRFVMAVFYFSTLGEEWIHQGGGTVTIAAEAQGGNRGRPPRGSSAGGRPPQGNSTGSRPPQGNSNNGGQGGGSNGSRPPGGNSNNGGQGGGRMLRTRQTMQDIIPRVLQQGIVRGHEACNGNKSLKFLGIKQNNIQGSLPGELGLLTSLEILDISRNSIGGTIPTEIFALPKLWVFALYQNQLQGTVPSEIGLLSDTLENLSLLDNELTGTLPQALFMLSNLKQLRLSSTRLTGSLPSDIGFRLPKLSILDFSRSPFGGTLPSSIGLLTAIRDLGFHNTGVSGTLPTELGGCANLERLLGQESNFYGTLPSEWGVLTSLQAISVQGNPGLTGSIPFEYTLLNRTLQAFKIGGTSITGTIPRDMCGIKHLSFDCSESLCGCDCACPEA</sequence>
<feature type="compositionally biased region" description="Basic and acidic residues" evidence="2">
    <location>
        <begin position="1"/>
        <end position="11"/>
    </location>
</feature>
<keyword evidence="4" id="KW-1185">Reference proteome</keyword>
<evidence type="ECO:0000256" key="1">
    <source>
        <dbReference type="ARBA" id="ARBA00022737"/>
    </source>
</evidence>
<dbReference type="AlphaFoldDB" id="A0A9N8HXI3"/>
<dbReference type="PANTHER" id="PTHR48004:SF59">
    <property type="entry name" value="LEUCINE-RICH REPEAT-CONTAINING N-TERMINAL PLANT-TYPE DOMAIN-CONTAINING PROTEIN"/>
    <property type="match status" value="1"/>
</dbReference>
<comment type="caution">
    <text evidence="3">The sequence shown here is derived from an EMBL/GenBank/DDBJ whole genome shotgun (WGS) entry which is preliminary data.</text>
</comment>
<dbReference type="FunFam" id="3.80.10.10:FF:000383">
    <property type="entry name" value="Leucine-rich repeat receptor protein kinase EMS1"/>
    <property type="match status" value="1"/>
</dbReference>
<feature type="compositionally biased region" description="Gly residues" evidence="2">
    <location>
        <begin position="360"/>
        <end position="369"/>
    </location>
</feature>
<dbReference type="Gene3D" id="3.80.10.10">
    <property type="entry name" value="Ribonuclease Inhibitor"/>
    <property type="match status" value="1"/>
</dbReference>
<protein>
    <submittedName>
        <fullName evidence="3">Leucine Rich Repeat</fullName>
    </submittedName>
</protein>
<organism evidence="3 4">
    <name type="scientific">Seminavis robusta</name>
    <dbReference type="NCBI Taxonomy" id="568900"/>
    <lineage>
        <taxon>Eukaryota</taxon>
        <taxon>Sar</taxon>
        <taxon>Stramenopiles</taxon>
        <taxon>Ochrophyta</taxon>
        <taxon>Bacillariophyta</taxon>
        <taxon>Bacillariophyceae</taxon>
        <taxon>Bacillariophycidae</taxon>
        <taxon>Naviculales</taxon>
        <taxon>Naviculaceae</taxon>
        <taxon>Seminavis</taxon>
    </lineage>
</organism>
<feature type="compositionally biased region" description="Gly residues" evidence="2">
    <location>
        <begin position="378"/>
        <end position="387"/>
    </location>
</feature>
<dbReference type="EMBL" id="CAICTM010002218">
    <property type="protein sequence ID" value="CAB9528415.1"/>
    <property type="molecule type" value="Genomic_DNA"/>
</dbReference>
<feature type="region of interest" description="Disordered" evidence="2">
    <location>
        <begin position="326"/>
        <end position="388"/>
    </location>
</feature>
<feature type="compositionally biased region" description="Basic and acidic residues" evidence="2">
    <location>
        <begin position="189"/>
        <end position="202"/>
    </location>
</feature>
<evidence type="ECO:0000256" key="2">
    <source>
        <dbReference type="SAM" id="MobiDB-lite"/>
    </source>
</evidence>
<dbReference type="Pfam" id="PF00560">
    <property type="entry name" value="LRR_1"/>
    <property type="match status" value="2"/>
</dbReference>
<name>A0A9N8HXI3_9STRA</name>
<feature type="compositionally biased region" description="Low complexity" evidence="2">
    <location>
        <begin position="225"/>
        <end position="241"/>
    </location>
</feature>
<dbReference type="InterPro" id="IPR052941">
    <property type="entry name" value="StomDev_PlantInt_Reg"/>
</dbReference>
<feature type="region of interest" description="Disordered" evidence="2">
    <location>
        <begin position="187"/>
        <end position="243"/>
    </location>
</feature>
<feature type="compositionally biased region" description="Basic and acidic residues" evidence="2">
    <location>
        <begin position="40"/>
        <end position="58"/>
    </location>
</feature>
<dbReference type="Proteomes" id="UP001153069">
    <property type="component" value="Unassembled WGS sequence"/>
</dbReference>
<accession>A0A9N8HXI3</accession>
<feature type="compositionally biased region" description="Polar residues" evidence="2">
    <location>
        <begin position="203"/>
        <end position="219"/>
    </location>
</feature>
<dbReference type="InterPro" id="IPR032675">
    <property type="entry name" value="LRR_dom_sf"/>
</dbReference>
<feature type="compositionally biased region" description="Low complexity" evidence="2">
    <location>
        <begin position="335"/>
        <end position="359"/>
    </location>
</feature>
<proteinExistence type="predicted"/>
<dbReference type="InterPro" id="IPR001611">
    <property type="entry name" value="Leu-rich_rpt"/>
</dbReference>
<gene>
    <name evidence="3" type="ORF">SEMRO_2220_G319610.1</name>
</gene>
<reference evidence="3" key="1">
    <citation type="submission" date="2020-06" db="EMBL/GenBank/DDBJ databases">
        <authorList>
            <consortium name="Plant Systems Biology data submission"/>
        </authorList>
    </citation>
    <scope>NUCLEOTIDE SEQUENCE</scope>
    <source>
        <strain evidence="3">D6</strain>
    </source>
</reference>
<evidence type="ECO:0000313" key="3">
    <source>
        <dbReference type="EMBL" id="CAB9528415.1"/>
    </source>
</evidence>
<keyword evidence="1" id="KW-0677">Repeat</keyword>
<dbReference type="OrthoDB" id="47890at2759"/>